<dbReference type="InterPro" id="IPR027417">
    <property type="entry name" value="P-loop_NTPase"/>
</dbReference>
<organism evidence="2">
    <name type="scientific">marine metagenome</name>
    <dbReference type="NCBI Taxonomy" id="408172"/>
    <lineage>
        <taxon>unclassified sequences</taxon>
        <taxon>metagenomes</taxon>
        <taxon>ecological metagenomes</taxon>
    </lineage>
</organism>
<feature type="domain" description="KaiC-like" evidence="1">
    <location>
        <begin position="174"/>
        <end position="244"/>
    </location>
</feature>
<dbReference type="SUPFAM" id="SSF48024">
    <property type="entry name" value="N-terminal domain of DnaB helicase"/>
    <property type="match status" value="1"/>
</dbReference>
<dbReference type="InterPro" id="IPR016136">
    <property type="entry name" value="DNA_helicase_N/primase_C"/>
</dbReference>
<dbReference type="GO" id="GO:0005524">
    <property type="term" value="F:ATP binding"/>
    <property type="evidence" value="ECO:0007669"/>
    <property type="project" value="InterPro"/>
</dbReference>
<dbReference type="SUPFAM" id="SSF52540">
    <property type="entry name" value="P-loop containing nucleoside triphosphate hydrolases"/>
    <property type="match status" value="1"/>
</dbReference>
<proteinExistence type="predicted"/>
<dbReference type="AlphaFoldDB" id="A0A382L540"/>
<dbReference type="Gene3D" id="1.10.860.10">
    <property type="entry name" value="DNAb Helicase, Chain A"/>
    <property type="match status" value="1"/>
</dbReference>
<feature type="non-terminal residue" evidence="2">
    <location>
        <position position="268"/>
    </location>
</feature>
<accession>A0A382L540</accession>
<dbReference type="InterPro" id="IPR036185">
    <property type="entry name" value="DNA_heli_DnaB-like_N_sf"/>
</dbReference>
<evidence type="ECO:0000259" key="1">
    <source>
        <dbReference type="Pfam" id="PF06745"/>
    </source>
</evidence>
<gene>
    <name evidence="2" type="ORF">METZ01_LOCUS284603</name>
</gene>
<dbReference type="Pfam" id="PF06745">
    <property type="entry name" value="ATPase"/>
    <property type="match status" value="1"/>
</dbReference>
<sequence length="268" mass="30678">MRTEQLILENLLHNGDYSSVIGIFLKPEYFKDANEKIIFMEIQEHIAEYNKPPTVESLLVKLTNRNDLNELTLKNCEELLRSYKKKTDDEEWLIEESEKWAKDQAVYNGIVESISILEGKDKKTSKDAIPEILTQALAVSLDQSVGHSYMEDGESRWEFYHKKESKIPFNMVMLDKITGGGISPKTLTVLLGGTGVGKTLVKTHFASQYLKQGLNVLYITMEMAEEKIAERIDANLMDIDLDQLHILPKDSFQKKLNKLKIGRLVIKE</sequence>
<evidence type="ECO:0000313" key="2">
    <source>
        <dbReference type="EMBL" id="SVC31749.1"/>
    </source>
</evidence>
<dbReference type="EMBL" id="UINC01084781">
    <property type="protein sequence ID" value="SVC31749.1"/>
    <property type="molecule type" value="Genomic_DNA"/>
</dbReference>
<dbReference type="GO" id="GO:0003678">
    <property type="term" value="F:DNA helicase activity"/>
    <property type="evidence" value="ECO:0007669"/>
    <property type="project" value="InterPro"/>
</dbReference>
<reference evidence="2" key="1">
    <citation type="submission" date="2018-05" db="EMBL/GenBank/DDBJ databases">
        <authorList>
            <person name="Lanie J.A."/>
            <person name="Ng W.-L."/>
            <person name="Kazmierczak K.M."/>
            <person name="Andrzejewski T.M."/>
            <person name="Davidsen T.M."/>
            <person name="Wayne K.J."/>
            <person name="Tettelin H."/>
            <person name="Glass J.I."/>
            <person name="Rusch D."/>
            <person name="Podicherti R."/>
            <person name="Tsui H.-C.T."/>
            <person name="Winkler M.E."/>
        </authorList>
    </citation>
    <scope>NUCLEOTIDE SEQUENCE</scope>
</reference>
<dbReference type="GO" id="GO:0006260">
    <property type="term" value="P:DNA replication"/>
    <property type="evidence" value="ECO:0007669"/>
    <property type="project" value="InterPro"/>
</dbReference>
<dbReference type="InterPro" id="IPR014774">
    <property type="entry name" value="KaiC-like_dom"/>
</dbReference>
<dbReference type="Gene3D" id="3.40.50.300">
    <property type="entry name" value="P-loop containing nucleotide triphosphate hydrolases"/>
    <property type="match status" value="1"/>
</dbReference>
<name>A0A382L540_9ZZZZ</name>
<protein>
    <recommendedName>
        <fullName evidence="1">KaiC-like domain-containing protein</fullName>
    </recommendedName>
</protein>